<keyword evidence="1" id="KW-1133">Transmembrane helix</keyword>
<accession>A0A6N7LU76</accession>
<protein>
    <submittedName>
        <fullName evidence="2">DUF805 domain-containing protein</fullName>
    </submittedName>
</protein>
<dbReference type="Proteomes" id="UP000469421">
    <property type="component" value="Unassembled WGS sequence"/>
</dbReference>
<keyword evidence="1" id="KW-0812">Transmembrane</keyword>
<proteinExistence type="predicted"/>
<comment type="caution">
    <text evidence="2">The sequence shown here is derived from an EMBL/GenBank/DDBJ whole genome shotgun (WGS) entry which is preliminary data.</text>
</comment>
<dbReference type="RefSeq" id="WP_153501210.1">
    <property type="nucleotide sequence ID" value="NZ_WIRE01000001.1"/>
</dbReference>
<sequence>MNQPYQAPGADVAVASNEAYQPKFLSLSGRIGRMRYFVYATGLTMLFYLVVGIAAAVLVPAFASGGEGAMGIVAIVLSMIALAAFIGMLIMTWGYMVRRLNDINASGWLSLLMLVPLVNFILGLILIFKKGSQGGNNYGAAPVNNSGGVKAAFAVLLLLMVGYFGVVMPVTMKAYSDYLERAQQAQQMEFDDY</sequence>
<evidence type="ECO:0000313" key="2">
    <source>
        <dbReference type="EMBL" id="MQX53862.1"/>
    </source>
</evidence>
<evidence type="ECO:0000256" key="1">
    <source>
        <dbReference type="SAM" id="Phobius"/>
    </source>
</evidence>
<evidence type="ECO:0000313" key="3">
    <source>
        <dbReference type="Proteomes" id="UP000469421"/>
    </source>
</evidence>
<name>A0A6N7LU76_9GAMM</name>
<feature type="transmembrane region" description="Helical" evidence="1">
    <location>
        <begin position="108"/>
        <end position="128"/>
    </location>
</feature>
<reference evidence="2 3" key="1">
    <citation type="submission" date="2019-10" db="EMBL/GenBank/DDBJ databases">
        <title>Alcanivorax sp.PA15-N-34 draft genome sequence.</title>
        <authorList>
            <person name="Liao X."/>
            <person name="Shao Z."/>
        </authorList>
    </citation>
    <scope>NUCLEOTIDE SEQUENCE [LARGE SCALE GENOMIC DNA]</scope>
    <source>
        <strain evidence="2 3">PA15-N-34</strain>
    </source>
</reference>
<organism evidence="2 3">
    <name type="scientific">Alcanivorax sediminis</name>
    <dbReference type="NCBI Taxonomy" id="2663008"/>
    <lineage>
        <taxon>Bacteria</taxon>
        <taxon>Pseudomonadati</taxon>
        <taxon>Pseudomonadota</taxon>
        <taxon>Gammaproteobacteria</taxon>
        <taxon>Oceanospirillales</taxon>
        <taxon>Alcanivoracaceae</taxon>
        <taxon>Alcanivorax</taxon>
    </lineage>
</organism>
<gene>
    <name evidence="2" type="ORF">GFN93_11420</name>
</gene>
<dbReference type="AlphaFoldDB" id="A0A6N7LU76"/>
<dbReference type="GO" id="GO:0005886">
    <property type="term" value="C:plasma membrane"/>
    <property type="evidence" value="ECO:0007669"/>
    <property type="project" value="TreeGrafter"/>
</dbReference>
<keyword evidence="3" id="KW-1185">Reference proteome</keyword>
<dbReference type="PANTHER" id="PTHR34980">
    <property type="entry name" value="INNER MEMBRANE PROTEIN-RELATED-RELATED"/>
    <property type="match status" value="1"/>
</dbReference>
<dbReference type="PANTHER" id="PTHR34980:SF3">
    <property type="entry name" value="BLR8105 PROTEIN"/>
    <property type="match status" value="1"/>
</dbReference>
<dbReference type="EMBL" id="WIRE01000001">
    <property type="protein sequence ID" value="MQX53862.1"/>
    <property type="molecule type" value="Genomic_DNA"/>
</dbReference>
<feature type="transmembrane region" description="Helical" evidence="1">
    <location>
        <begin position="69"/>
        <end position="96"/>
    </location>
</feature>
<dbReference type="Pfam" id="PF05656">
    <property type="entry name" value="DUF805"/>
    <property type="match status" value="1"/>
</dbReference>
<feature type="transmembrane region" description="Helical" evidence="1">
    <location>
        <begin position="148"/>
        <end position="171"/>
    </location>
</feature>
<keyword evidence="1" id="KW-0472">Membrane</keyword>
<feature type="transmembrane region" description="Helical" evidence="1">
    <location>
        <begin position="36"/>
        <end position="63"/>
    </location>
</feature>
<dbReference type="InterPro" id="IPR008523">
    <property type="entry name" value="DUF805"/>
</dbReference>